<evidence type="ECO:0000313" key="2">
    <source>
        <dbReference type="Proteomes" id="UP000317171"/>
    </source>
</evidence>
<accession>A0A517RKZ0</accession>
<dbReference type="RefSeq" id="WP_145220115.1">
    <property type="nucleotide sequence ID" value="NZ_CP036269.1"/>
</dbReference>
<proteinExistence type="predicted"/>
<gene>
    <name evidence="1" type="ORF">Pan241w_46680</name>
</gene>
<dbReference type="OrthoDB" id="211710at2"/>
<dbReference type="AlphaFoldDB" id="A0A517RKZ0"/>
<evidence type="ECO:0000313" key="1">
    <source>
        <dbReference type="EMBL" id="QDT44556.1"/>
    </source>
</evidence>
<organism evidence="1 2">
    <name type="scientific">Gimesia alba</name>
    <dbReference type="NCBI Taxonomy" id="2527973"/>
    <lineage>
        <taxon>Bacteria</taxon>
        <taxon>Pseudomonadati</taxon>
        <taxon>Planctomycetota</taxon>
        <taxon>Planctomycetia</taxon>
        <taxon>Planctomycetales</taxon>
        <taxon>Planctomycetaceae</taxon>
        <taxon>Gimesia</taxon>
    </lineage>
</organism>
<dbReference type="KEGG" id="gaz:Pan241w_46680"/>
<dbReference type="EMBL" id="CP036269">
    <property type="protein sequence ID" value="QDT44556.1"/>
    <property type="molecule type" value="Genomic_DNA"/>
</dbReference>
<reference evidence="1 2" key="1">
    <citation type="submission" date="2019-02" db="EMBL/GenBank/DDBJ databases">
        <title>Deep-cultivation of Planctomycetes and their phenomic and genomic characterization uncovers novel biology.</title>
        <authorList>
            <person name="Wiegand S."/>
            <person name="Jogler M."/>
            <person name="Boedeker C."/>
            <person name="Pinto D."/>
            <person name="Vollmers J."/>
            <person name="Rivas-Marin E."/>
            <person name="Kohn T."/>
            <person name="Peeters S.H."/>
            <person name="Heuer A."/>
            <person name="Rast P."/>
            <person name="Oberbeckmann S."/>
            <person name="Bunk B."/>
            <person name="Jeske O."/>
            <person name="Meyerdierks A."/>
            <person name="Storesund J.E."/>
            <person name="Kallscheuer N."/>
            <person name="Luecker S."/>
            <person name="Lage O.M."/>
            <person name="Pohl T."/>
            <person name="Merkel B.J."/>
            <person name="Hornburger P."/>
            <person name="Mueller R.-W."/>
            <person name="Bruemmer F."/>
            <person name="Labrenz M."/>
            <person name="Spormann A.M."/>
            <person name="Op den Camp H."/>
            <person name="Overmann J."/>
            <person name="Amann R."/>
            <person name="Jetten M.S.M."/>
            <person name="Mascher T."/>
            <person name="Medema M.H."/>
            <person name="Devos D.P."/>
            <person name="Kaster A.-K."/>
            <person name="Ovreas L."/>
            <person name="Rohde M."/>
            <person name="Galperin M.Y."/>
            <person name="Jogler C."/>
        </authorList>
    </citation>
    <scope>NUCLEOTIDE SEQUENCE [LARGE SCALE GENOMIC DNA]</scope>
    <source>
        <strain evidence="1 2">Pan241w</strain>
    </source>
</reference>
<protein>
    <submittedName>
        <fullName evidence="1">Uncharacterized protein</fullName>
    </submittedName>
</protein>
<name>A0A517RKZ0_9PLAN</name>
<keyword evidence="2" id="KW-1185">Reference proteome</keyword>
<dbReference type="Proteomes" id="UP000317171">
    <property type="component" value="Chromosome"/>
</dbReference>
<sequence length="230" mass="25121">MFKYRNNRGIQSLIVGALFVAGIVVQPVNAQTSGKKVNTKQLNIQADKLRDSFIRQSADIAKKYSDAGDYEKSREMLESILSIKKDVPGVKAMIKQLNEKLMTSNSADFEIDASRNWSTPAGFVAKGKMVRIQSTGAYDFVTDIKTSVKGLPDSTPMKELAAGIPAGALMGIVISQEKGKRKLGKPFTIGEKAEYVPKDDGILMIGLNLPAGHRSTGKIKVRISGYIRRN</sequence>
<dbReference type="Gene3D" id="2.60.120.430">
    <property type="entry name" value="Galactose-binding lectin"/>
    <property type="match status" value="1"/>
</dbReference>